<sequence length="229" mass="25528">MAMQIDHQDGFLNIRKIPFNVDSGIGARARIGVIVLATDHTIEYEFRQIVNMPGVAFYESRIPNSPTITPETLQAMEDHISDRAALILPGVPFDVMAYGCTSASMVIGEERVFERIRAGRPEAIPTTPITAAFAAFRALGLQKIGVLTPYRDDINLFMRDYIQKNGFEVPVFGSFNEEDDNRAARINATSIRQAVFEIGRRDEVDGVFLSCTSLRLTDVVEEIEQELGK</sequence>
<protein>
    <recommendedName>
        <fullName evidence="2">Asp/Glu racemase</fullName>
    </recommendedName>
</protein>
<dbReference type="PANTHER" id="PTHR40267">
    <property type="entry name" value="BLR3294 PROTEIN"/>
    <property type="match status" value="1"/>
</dbReference>
<organism evidence="1">
    <name type="scientific">marine metagenome</name>
    <dbReference type="NCBI Taxonomy" id="408172"/>
    <lineage>
        <taxon>unclassified sequences</taxon>
        <taxon>metagenomes</taxon>
        <taxon>ecological metagenomes</taxon>
    </lineage>
</organism>
<dbReference type="InterPro" id="IPR053714">
    <property type="entry name" value="Iso_Racemase_Enz_sf"/>
</dbReference>
<dbReference type="Pfam" id="PF17645">
    <property type="entry name" value="Amdase"/>
    <property type="match status" value="1"/>
</dbReference>
<feature type="non-terminal residue" evidence="1">
    <location>
        <position position="229"/>
    </location>
</feature>
<dbReference type="PIRSF" id="PIRSF015736">
    <property type="entry name" value="MI"/>
    <property type="match status" value="1"/>
</dbReference>
<evidence type="ECO:0008006" key="2">
    <source>
        <dbReference type="Google" id="ProtNLM"/>
    </source>
</evidence>
<gene>
    <name evidence="1" type="ORF">METZ01_LOCUS221230</name>
</gene>
<accession>A0A382FZ81</accession>
<reference evidence="1" key="1">
    <citation type="submission" date="2018-05" db="EMBL/GenBank/DDBJ databases">
        <authorList>
            <person name="Lanie J.A."/>
            <person name="Ng W.-L."/>
            <person name="Kazmierczak K.M."/>
            <person name="Andrzejewski T.M."/>
            <person name="Davidsen T.M."/>
            <person name="Wayne K.J."/>
            <person name="Tettelin H."/>
            <person name="Glass J.I."/>
            <person name="Rusch D."/>
            <person name="Podicherti R."/>
            <person name="Tsui H.-C.T."/>
            <person name="Winkler M.E."/>
        </authorList>
    </citation>
    <scope>NUCLEOTIDE SEQUENCE</scope>
</reference>
<dbReference type="InterPro" id="IPR026286">
    <property type="entry name" value="MaiA/AMDase"/>
</dbReference>
<dbReference type="Gene3D" id="3.40.50.12500">
    <property type="match status" value="1"/>
</dbReference>
<proteinExistence type="predicted"/>
<name>A0A382FZ81_9ZZZZ</name>
<evidence type="ECO:0000313" key="1">
    <source>
        <dbReference type="EMBL" id="SVB68376.1"/>
    </source>
</evidence>
<dbReference type="EMBL" id="UINC01052722">
    <property type="protein sequence ID" value="SVB68376.1"/>
    <property type="molecule type" value="Genomic_DNA"/>
</dbReference>
<dbReference type="PANTHER" id="PTHR40267:SF1">
    <property type="entry name" value="BLR3294 PROTEIN"/>
    <property type="match status" value="1"/>
</dbReference>
<dbReference type="AlphaFoldDB" id="A0A382FZ81"/>